<dbReference type="OrthoDB" id="1862401at2759"/>
<sequence length="171" mass="19042">MNSPSVKSVSECFIKPLGPAEESNQICNLTPWDIVMLSMHYIQKGLLFKNATLSPKKPKTLPLILFSLIATVIYSTLDITIFDILSPVDVPPIVHSFFDNHKAVNHDGHTMPLLSIKVTQLEKKTTCEHGEKDLPALTLCLDLSQKDECEHHDTPRPVISLHGSTPNHEVN</sequence>
<name>A0A371GIZ3_MUCPR</name>
<reference evidence="2" key="1">
    <citation type="submission" date="2018-05" db="EMBL/GenBank/DDBJ databases">
        <title>Draft genome of Mucuna pruriens seed.</title>
        <authorList>
            <person name="Nnadi N.E."/>
            <person name="Vos R."/>
            <person name="Hasami M.H."/>
            <person name="Devisetty U.K."/>
            <person name="Aguiy J.C."/>
        </authorList>
    </citation>
    <scope>NUCLEOTIDE SEQUENCE [LARGE SCALE GENOMIC DNA]</scope>
    <source>
        <strain evidence="2">JCA_2017</strain>
    </source>
</reference>
<evidence type="ECO:0000313" key="2">
    <source>
        <dbReference type="EMBL" id="RDX90480.1"/>
    </source>
</evidence>
<dbReference type="PANTHER" id="PTHR31896:SF12">
    <property type="entry name" value="HXXXD-TYPE ACYL-TRANSFERASE FAMILY PROTEIN"/>
    <property type="match status" value="1"/>
</dbReference>
<proteinExistence type="predicted"/>
<comment type="caution">
    <text evidence="2">The sequence shown here is derived from an EMBL/GenBank/DDBJ whole genome shotgun (WGS) entry which is preliminary data.</text>
</comment>
<evidence type="ECO:0000256" key="1">
    <source>
        <dbReference type="ARBA" id="ARBA00022679"/>
    </source>
</evidence>
<dbReference type="AlphaFoldDB" id="A0A371GIZ3"/>
<keyword evidence="1" id="KW-0808">Transferase</keyword>
<dbReference type="STRING" id="157652.A0A371GIZ3"/>
<dbReference type="GO" id="GO:0016740">
    <property type="term" value="F:transferase activity"/>
    <property type="evidence" value="ECO:0007669"/>
    <property type="project" value="UniProtKB-KW"/>
</dbReference>
<keyword evidence="3" id="KW-1185">Reference proteome</keyword>
<dbReference type="InterPro" id="IPR051283">
    <property type="entry name" value="Sec_Metabolite_Acyltrans"/>
</dbReference>
<feature type="non-terminal residue" evidence="2">
    <location>
        <position position="1"/>
    </location>
</feature>
<dbReference type="Proteomes" id="UP000257109">
    <property type="component" value="Unassembled WGS sequence"/>
</dbReference>
<dbReference type="Gene3D" id="3.30.559.10">
    <property type="entry name" value="Chloramphenicol acetyltransferase-like domain"/>
    <property type="match status" value="1"/>
</dbReference>
<dbReference type="PANTHER" id="PTHR31896">
    <property type="entry name" value="FAMILY REGULATORY PROTEIN, PUTATIVE (AFU_ORTHOLOGUE AFUA_3G14730)-RELATED"/>
    <property type="match status" value="1"/>
</dbReference>
<gene>
    <name evidence="2" type="ORF">CR513_27649</name>
</gene>
<accession>A0A371GIZ3</accession>
<evidence type="ECO:0000313" key="3">
    <source>
        <dbReference type="Proteomes" id="UP000257109"/>
    </source>
</evidence>
<dbReference type="EMBL" id="QJKJ01005395">
    <property type="protein sequence ID" value="RDX90480.1"/>
    <property type="molecule type" value="Genomic_DNA"/>
</dbReference>
<dbReference type="InterPro" id="IPR023213">
    <property type="entry name" value="CAT-like_dom_sf"/>
</dbReference>
<organism evidence="2 3">
    <name type="scientific">Mucuna pruriens</name>
    <name type="common">Velvet bean</name>
    <name type="synonym">Dolichos pruriens</name>
    <dbReference type="NCBI Taxonomy" id="157652"/>
    <lineage>
        <taxon>Eukaryota</taxon>
        <taxon>Viridiplantae</taxon>
        <taxon>Streptophyta</taxon>
        <taxon>Embryophyta</taxon>
        <taxon>Tracheophyta</taxon>
        <taxon>Spermatophyta</taxon>
        <taxon>Magnoliopsida</taxon>
        <taxon>eudicotyledons</taxon>
        <taxon>Gunneridae</taxon>
        <taxon>Pentapetalae</taxon>
        <taxon>rosids</taxon>
        <taxon>fabids</taxon>
        <taxon>Fabales</taxon>
        <taxon>Fabaceae</taxon>
        <taxon>Papilionoideae</taxon>
        <taxon>50 kb inversion clade</taxon>
        <taxon>NPAAA clade</taxon>
        <taxon>indigoferoid/millettioid clade</taxon>
        <taxon>Phaseoleae</taxon>
        <taxon>Mucuna</taxon>
    </lineage>
</organism>
<protein>
    <submittedName>
        <fullName evidence="2">Uncharacterized protein</fullName>
    </submittedName>
</protein>